<name>A0ABT3PXX4_9BACT</name>
<proteinExistence type="predicted"/>
<evidence type="ECO:0000313" key="2">
    <source>
        <dbReference type="Proteomes" id="UP001207337"/>
    </source>
</evidence>
<protein>
    <submittedName>
        <fullName evidence="1">DUF4900 domain-containing protein</fullName>
    </submittedName>
</protein>
<reference evidence="1 2" key="1">
    <citation type="submission" date="2021-11" db="EMBL/GenBank/DDBJ databases">
        <title>Aliifidinibius sp. nov., a new bacterium isolated from saline soil.</title>
        <authorList>
            <person name="Galisteo C."/>
            <person name="De La Haba R."/>
            <person name="Sanchez-Porro C."/>
            <person name="Ventosa A."/>
        </authorList>
    </citation>
    <scope>NUCLEOTIDE SEQUENCE [LARGE SCALE GENOMIC DNA]</scope>
    <source>
        <strain evidence="1 2">KACC 190600</strain>
    </source>
</reference>
<dbReference type="Pfam" id="PF16241">
    <property type="entry name" value="DUF4900"/>
    <property type="match status" value="1"/>
</dbReference>
<evidence type="ECO:0000313" key="1">
    <source>
        <dbReference type="EMBL" id="MCW9712636.1"/>
    </source>
</evidence>
<dbReference type="RefSeq" id="WP_265788741.1">
    <property type="nucleotide sequence ID" value="NZ_BAABRS010000001.1"/>
</dbReference>
<accession>A0ABT3PXX4</accession>
<dbReference type="Proteomes" id="UP001207337">
    <property type="component" value="Unassembled WGS sequence"/>
</dbReference>
<keyword evidence="2" id="KW-1185">Reference proteome</keyword>
<sequence>MGRGLLLLASGLIIVVAIIQKSMSDRLNLIPERTYDYHQEMHAQNVSNSVMEYGIREIEKDQSWDEGLSEEDFVESEVTLQVFDYDDYTDGNPDIPSDHSIDDWNQYTILLVSNAQTNNAEAYTEVAITKDSFSKYVYFTDNEPSHIYFYDGDVLDGPVHTNDRFNIIGSPVFKGPVTSPNTPNGGDPVYEDITDFASPTIDMPGSQELNNLRNNGIDGGITYSNDIYVEFKQNGTVDIYESNGWSWSPPVTYNLQDYNGVISSSKKIYTKGTIKGQVTLHSAEEVEIMGDLKYSQDPKKNPESTDLLGIISEGNVIVDKDAHKNSGSKDLEINASIMALDESFEVENYNSGSDRGTLKLTGGLQQQERGAVGQIKWGGISGFHKDYSYDDRLLSMSPPYYPRASTFSKKYWKEKPVVLNK</sequence>
<dbReference type="EMBL" id="JAJNDC010000001">
    <property type="protein sequence ID" value="MCW9712636.1"/>
    <property type="molecule type" value="Genomic_DNA"/>
</dbReference>
<dbReference type="InterPro" id="IPR032601">
    <property type="entry name" value="DUF4900"/>
</dbReference>
<gene>
    <name evidence="1" type="ORF">LQ318_06945</name>
</gene>
<organism evidence="1 2">
    <name type="scientific">Fodinibius salicampi</name>
    <dbReference type="NCBI Taxonomy" id="1920655"/>
    <lineage>
        <taxon>Bacteria</taxon>
        <taxon>Pseudomonadati</taxon>
        <taxon>Balneolota</taxon>
        <taxon>Balneolia</taxon>
        <taxon>Balneolales</taxon>
        <taxon>Balneolaceae</taxon>
        <taxon>Fodinibius</taxon>
    </lineage>
</organism>
<comment type="caution">
    <text evidence="1">The sequence shown here is derived from an EMBL/GenBank/DDBJ whole genome shotgun (WGS) entry which is preliminary data.</text>
</comment>